<dbReference type="AlphaFoldDB" id="A0A5N5LZT1"/>
<organism evidence="1 2">
    <name type="scientific">Salix brachista</name>
    <dbReference type="NCBI Taxonomy" id="2182728"/>
    <lineage>
        <taxon>Eukaryota</taxon>
        <taxon>Viridiplantae</taxon>
        <taxon>Streptophyta</taxon>
        <taxon>Embryophyta</taxon>
        <taxon>Tracheophyta</taxon>
        <taxon>Spermatophyta</taxon>
        <taxon>Magnoliopsida</taxon>
        <taxon>eudicotyledons</taxon>
        <taxon>Gunneridae</taxon>
        <taxon>Pentapetalae</taxon>
        <taxon>rosids</taxon>
        <taxon>fabids</taxon>
        <taxon>Malpighiales</taxon>
        <taxon>Salicaceae</taxon>
        <taxon>Saliceae</taxon>
        <taxon>Salix</taxon>
    </lineage>
</organism>
<name>A0A5N5LZT1_9ROSI</name>
<protein>
    <submittedName>
        <fullName evidence="1">Uncharacterized protein</fullName>
    </submittedName>
</protein>
<dbReference type="Proteomes" id="UP000326939">
    <property type="component" value="Chromosome 7"/>
</dbReference>
<evidence type="ECO:0000313" key="2">
    <source>
        <dbReference type="Proteomes" id="UP000326939"/>
    </source>
</evidence>
<comment type="caution">
    <text evidence="1">The sequence shown here is derived from an EMBL/GenBank/DDBJ whole genome shotgun (WGS) entry which is preliminary data.</text>
</comment>
<gene>
    <name evidence="1" type="ORF">DKX38_010859</name>
</gene>
<dbReference type="EMBL" id="VDCV01000007">
    <property type="protein sequence ID" value="KAB5547453.1"/>
    <property type="molecule type" value="Genomic_DNA"/>
</dbReference>
<sequence length="71" mass="8664">MKKVAFRRRSQVVCYECVTEQGRELYELTLDRCSKMYISRLNDVLDKSNKRFCFYPLVFQRQIVQVYVDAW</sequence>
<reference evidence="2" key="1">
    <citation type="journal article" date="2019" name="Gigascience">
        <title>De novo genome assembly of the endangered Acer yangbiense, a plant species with extremely small populations endemic to Yunnan Province, China.</title>
        <authorList>
            <person name="Yang J."/>
            <person name="Wariss H.M."/>
            <person name="Tao L."/>
            <person name="Zhang R."/>
            <person name="Yun Q."/>
            <person name="Hollingsworth P."/>
            <person name="Dao Z."/>
            <person name="Luo G."/>
            <person name="Guo H."/>
            <person name="Ma Y."/>
            <person name="Sun W."/>
        </authorList>
    </citation>
    <scope>NUCLEOTIDE SEQUENCE [LARGE SCALE GENOMIC DNA]</scope>
    <source>
        <strain evidence="2">cv. br00</strain>
    </source>
</reference>
<proteinExistence type="predicted"/>
<accession>A0A5N5LZT1</accession>
<keyword evidence="2" id="KW-1185">Reference proteome</keyword>
<evidence type="ECO:0000313" key="1">
    <source>
        <dbReference type="EMBL" id="KAB5547453.1"/>
    </source>
</evidence>